<feature type="chain" id="PRO_5005503777" evidence="1">
    <location>
        <begin position="25"/>
        <end position="295"/>
    </location>
</feature>
<protein>
    <submittedName>
        <fullName evidence="2">Uncharacterized conserved protein YbaP, TraB family</fullName>
    </submittedName>
</protein>
<dbReference type="InterPro" id="IPR002816">
    <property type="entry name" value="TraB/PrgY/GumN_fam"/>
</dbReference>
<evidence type="ECO:0000256" key="1">
    <source>
        <dbReference type="SAM" id="SignalP"/>
    </source>
</evidence>
<dbReference type="Proteomes" id="UP000182598">
    <property type="component" value="Unassembled WGS sequence"/>
</dbReference>
<sequence>MRFKFVWQLLLCVWFGLLSFSATANVFFKVTHQKHDQTAYVLGTMHLLCKDDFVMPESVYHALANSEQLIVEVDLTNSNELAAARSAMFQQPSNYLQLHLNRRQYSQLEQQTQQQLGRPLNSLAPLRPLIISSLFLAHYLPCASETFSVDEAVIQHMARNKKLVVGLESAKWQLELFDQIDLSEQVSALYELVTEKNVAQQELVNMANAYISGNGEKLHEIMVAQDDFLGAAALFLDQRNKTWAEKLPKLFANKSSFVAVGAGHLYGDQGLLRLLIAQGYEITPIPVSFAAVESY</sequence>
<keyword evidence="1" id="KW-0732">Signal</keyword>
<dbReference type="InterPro" id="IPR047111">
    <property type="entry name" value="YbaP-like"/>
</dbReference>
<feature type="signal peptide" evidence="1">
    <location>
        <begin position="1"/>
        <end position="24"/>
    </location>
</feature>
<dbReference type="Pfam" id="PF01963">
    <property type="entry name" value="TraB_PrgY_gumN"/>
    <property type="match status" value="1"/>
</dbReference>
<accession>A0A0K6GVM0</accession>
<evidence type="ECO:0000313" key="3">
    <source>
        <dbReference type="Proteomes" id="UP000182598"/>
    </source>
</evidence>
<name>A0A0K6GVM0_9GAMM</name>
<dbReference type="OrthoDB" id="357294at2"/>
<organism evidence="2 3">
    <name type="scientific">Pseudidiomarina woesei</name>
    <dbReference type="NCBI Taxonomy" id="1381080"/>
    <lineage>
        <taxon>Bacteria</taxon>
        <taxon>Pseudomonadati</taxon>
        <taxon>Pseudomonadota</taxon>
        <taxon>Gammaproteobacteria</taxon>
        <taxon>Alteromonadales</taxon>
        <taxon>Idiomarinaceae</taxon>
        <taxon>Pseudidiomarina</taxon>
    </lineage>
</organism>
<dbReference type="AlphaFoldDB" id="A0A0K6GVM0"/>
<dbReference type="CDD" id="cd14789">
    <property type="entry name" value="Tiki"/>
    <property type="match status" value="1"/>
</dbReference>
<dbReference type="PANTHER" id="PTHR40590">
    <property type="entry name" value="CYTOPLASMIC PROTEIN-RELATED"/>
    <property type="match status" value="1"/>
</dbReference>
<dbReference type="EMBL" id="CYHB01000001">
    <property type="protein sequence ID" value="CUA82786.1"/>
    <property type="molecule type" value="Genomic_DNA"/>
</dbReference>
<keyword evidence="3" id="KW-1185">Reference proteome</keyword>
<proteinExistence type="predicted"/>
<gene>
    <name evidence="2" type="ORF">Ga0061064_0218</name>
</gene>
<dbReference type="RefSeq" id="WP_055437940.1">
    <property type="nucleotide sequence ID" value="NZ_CYHB01000001.1"/>
</dbReference>
<dbReference type="PANTHER" id="PTHR40590:SF1">
    <property type="entry name" value="CYTOPLASMIC PROTEIN"/>
    <property type="match status" value="1"/>
</dbReference>
<evidence type="ECO:0000313" key="2">
    <source>
        <dbReference type="EMBL" id="CUA82786.1"/>
    </source>
</evidence>
<reference evidence="3" key="1">
    <citation type="submission" date="2015-08" db="EMBL/GenBank/DDBJ databases">
        <authorList>
            <person name="Varghese N."/>
        </authorList>
    </citation>
    <scope>NUCLEOTIDE SEQUENCE [LARGE SCALE GENOMIC DNA]</scope>
    <source>
        <strain evidence="3">DSM 27808</strain>
    </source>
</reference>